<feature type="region of interest" description="Disordered" evidence="3">
    <location>
        <begin position="681"/>
        <end position="720"/>
    </location>
</feature>
<evidence type="ECO:0000256" key="1">
    <source>
        <dbReference type="ARBA" id="ARBA00022468"/>
    </source>
</evidence>
<dbReference type="PROSITE" id="PS00509">
    <property type="entry name" value="RAS_GTPASE_ACTIV_1"/>
    <property type="match status" value="1"/>
</dbReference>
<feature type="region of interest" description="Disordered" evidence="3">
    <location>
        <begin position="437"/>
        <end position="481"/>
    </location>
</feature>
<organism evidence="5 6">
    <name type="scientific">Heterostelium pallidum (strain ATCC 26659 / Pp 5 / PN500)</name>
    <name type="common">Cellular slime mold</name>
    <name type="synonym">Polysphondylium pallidum</name>
    <dbReference type="NCBI Taxonomy" id="670386"/>
    <lineage>
        <taxon>Eukaryota</taxon>
        <taxon>Amoebozoa</taxon>
        <taxon>Evosea</taxon>
        <taxon>Eumycetozoa</taxon>
        <taxon>Dictyostelia</taxon>
        <taxon>Acytosteliales</taxon>
        <taxon>Acytosteliaceae</taxon>
        <taxon>Heterostelium</taxon>
    </lineage>
</organism>
<dbReference type="FunCoup" id="D3BAM0">
    <property type="interactions" value="805"/>
</dbReference>
<dbReference type="Gene3D" id="1.10.506.10">
    <property type="entry name" value="GTPase Activation - p120gap, domain 1"/>
    <property type="match status" value="2"/>
</dbReference>
<dbReference type="SMART" id="SM00323">
    <property type="entry name" value="RasGAP"/>
    <property type="match status" value="1"/>
</dbReference>
<dbReference type="SUPFAM" id="SSF48350">
    <property type="entry name" value="GTPase activation domain, GAP"/>
    <property type="match status" value="1"/>
</dbReference>
<evidence type="ECO:0000313" key="6">
    <source>
        <dbReference type="Proteomes" id="UP000001396"/>
    </source>
</evidence>
<feature type="region of interest" description="Disordered" evidence="3">
    <location>
        <begin position="597"/>
        <end position="664"/>
    </location>
</feature>
<dbReference type="InParanoid" id="D3BAM0"/>
<dbReference type="RefSeq" id="XP_020433724.1">
    <property type="nucleotide sequence ID" value="XM_020576475.1"/>
</dbReference>
<reference evidence="5 6" key="1">
    <citation type="journal article" date="2011" name="Genome Res.">
        <title>Phylogeny-wide analysis of social amoeba genomes highlights ancient origins for complex intercellular communication.</title>
        <authorList>
            <person name="Heidel A.J."/>
            <person name="Lawal H.M."/>
            <person name="Felder M."/>
            <person name="Schilde C."/>
            <person name="Helps N.R."/>
            <person name="Tunggal B."/>
            <person name="Rivero F."/>
            <person name="John U."/>
            <person name="Schleicher M."/>
            <person name="Eichinger L."/>
            <person name="Platzer M."/>
            <person name="Noegel A.A."/>
            <person name="Schaap P."/>
            <person name="Gloeckner G."/>
        </authorList>
    </citation>
    <scope>NUCLEOTIDE SEQUENCE [LARGE SCALE GENOMIC DNA]</scope>
    <source>
        <strain evidence="6">ATCC 26659 / Pp 5 / PN500</strain>
    </source>
</reference>
<feature type="compositionally biased region" description="Polar residues" evidence="3">
    <location>
        <begin position="437"/>
        <end position="459"/>
    </location>
</feature>
<gene>
    <name evidence="5" type="ORF">PPL_05598</name>
</gene>
<feature type="coiled-coil region" evidence="2">
    <location>
        <begin position="520"/>
        <end position="569"/>
    </location>
</feature>
<proteinExistence type="predicted"/>
<evidence type="ECO:0000256" key="2">
    <source>
        <dbReference type="SAM" id="Coils"/>
    </source>
</evidence>
<dbReference type="PROSITE" id="PS50018">
    <property type="entry name" value="RAS_GTPASE_ACTIV_2"/>
    <property type="match status" value="1"/>
</dbReference>
<dbReference type="Pfam" id="PF00616">
    <property type="entry name" value="RasGAP"/>
    <property type="match status" value="1"/>
</dbReference>
<dbReference type="PANTHER" id="PTHR10194:SF147">
    <property type="entry name" value="RAS GTPASE ACTIVATION DOMAIN-CONTAINING PROTEIN"/>
    <property type="match status" value="1"/>
</dbReference>
<feature type="compositionally biased region" description="Low complexity" evidence="3">
    <location>
        <begin position="702"/>
        <end position="715"/>
    </location>
</feature>
<keyword evidence="2" id="KW-0175">Coiled coil</keyword>
<dbReference type="EMBL" id="ADBJ01000025">
    <property type="protein sequence ID" value="EFA81607.1"/>
    <property type="molecule type" value="Genomic_DNA"/>
</dbReference>
<evidence type="ECO:0000256" key="3">
    <source>
        <dbReference type="SAM" id="MobiDB-lite"/>
    </source>
</evidence>
<dbReference type="GeneID" id="31361082"/>
<dbReference type="InterPro" id="IPR001936">
    <property type="entry name" value="RasGAP_dom"/>
</dbReference>
<dbReference type="Proteomes" id="UP000001396">
    <property type="component" value="Unassembled WGS sequence"/>
</dbReference>
<feature type="compositionally biased region" description="Polar residues" evidence="3">
    <location>
        <begin position="681"/>
        <end position="701"/>
    </location>
</feature>
<dbReference type="PANTHER" id="PTHR10194">
    <property type="entry name" value="RAS GTPASE-ACTIVATING PROTEINS"/>
    <property type="match status" value="1"/>
</dbReference>
<dbReference type="OMA" id="GSKYKHN"/>
<accession>D3BAM0</accession>
<dbReference type="InterPro" id="IPR008936">
    <property type="entry name" value="Rho_GTPase_activation_prot"/>
</dbReference>
<sequence length="841" mass="93307">MSSTNEGQSGQTQQVFGSKYKHNFRSQYSTDKVDKKYNDIIELLLSPQFEIVNVLCSITLVKETSRENTVNISETLVNFFEIHSSLKSSYLLKWAIDKEIECTSNGATLFRGLSTATRLISSFYKKVGDSYLKYLLQPFVLDLCSRNFSFEIDPEKAGKGMDVKSNLERLITITQQLLDKILDSSTFCPVSIRNILRHTQERVEKKFPEMKTTVIGGFMFLRYICPAIVAPEVFGLIQDIPTTDSRRGLVLVSKLLQNLANEMPFGGIKEEYMTYLNRFIAENSSRIHVFFNELAYDTNPLHQSSINTSSNNFSISSNNGSNTSSNNLGSANGLNQSTASISTKDQSNRIRSRSESPPLKPIGSTQKLINTNTQDISFTDDQIQENLATLIGQLFEHKERLETIITESLPNGSDLVKKIDSALAHVAKLHQKSIQSMQAKISSMKKQSSTANGSSSTTPAKKKQSSFNNSQSTGNLSGFTRDPSHTNLLLFQSETEEELNSQMHRSISEVVNFYRHQLDLKDLELKANQDELAMVKKELEDSKSRSGTLKKLKEEFDIERRKRKEAEHQLKKCIEKLKSSGFEPDTVMLSRDEEFSEISNDDVSESASSVLNQNARKKKSGSSTNLNNYVRKSESSTSLVSMASSVGPSSPQPTSTTPHHNVDTMSTSSIAQDILESTGINGANQKQSSGSSNKPQTLTSHSRSNSASELTSSESQFDHLETEDRIIQACVDGEISEDDEGLDLLEFLREYGEKAQASNSAIQKLQLEDNSTEKKKRGSGIFKHMPSLKMGKKKSNSKHNTLNSNSNNNSSSTSSNSASSSPSNSSPVVAPSNSKEITDKI</sequence>
<evidence type="ECO:0000259" key="4">
    <source>
        <dbReference type="PROSITE" id="PS50018"/>
    </source>
</evidence>
<name>D3BAM0_HETP5</name>
<feature type="compositionally biased region" description="Low complexity" evidence="3">
    <location>
        <begin position="798"/>
        <end position="835"/>
    </location>
</feature>
<feature type="region of interest" description="Disordered" evidence="3">
    <location>
        <begin position="317"/>
        <end position="368"/>
    </location>
</feature>
<dbReference type="STRING" id="670386.D3BAM0"/>
<dbReference type="AlphaFoldDB" id="D3BAM0"/>
<feature type="compositionally biased region" description="Low complexity" evidence="3">
    <location>
        <begin position="635"/>
        <end position="658"/>
    </location>
</feature>
<protein>
    <submittedName>
        <fullName evidence="5">Ras GTPase activation domain-containing protein</fullName>
    </submittedName>
</protein>
<dbReference type="InterPro" id="IPR039360">
    <property type="entry name" value="Ras_GTPase"/>
</dbReference>
<keyword evidence="1" id="KW-0343">GTPase activation</keyword>
<comment type="caution">
    <text evidence="5">The sequence shown here is derived from an EMBL/GenBank/DDBJ whole genome shotgun (WGS) entry which is preliminary data.</text>
</comment>
<dbReference type="GO" id="GO:0005096">
    <property type="term" value="F:GTPase activator activity"/>
    <property type="evidence" value="ECO:0007669"/>
    <property type="project" value="UniProtKB-KW"/>
</dbReference>
<feature type="compositionally biased region" description="Polar residues" evidence="3">
    <location>
        <begin position="621"/>
        <end position="630"/>
    </location>
</feature>
<dbReference type="InterPro" id="IPR023152">
    <property type="entry name" value="RasGAP_CS"/>
</dbReference>
<feature type="compositionally biased region" description="Polar residues" evidence="3">
    <location>
        <begin position="605"/>
        <end position="614"/>
    </location>
</feature>
<evidence type="ECO:0000313" key="5">
    <source>
        <dbReference type="EMBL" id="EFA81607.1"/>
    </source>
</evidence>
<feature type="region of interest" description="Disordered" evidence="3">
    <location>
        <begin position="766"/>
        <end position="841"/>
    </location>
</feature>
<feature type="domain" description="Ras-GAP" evidence="4">
    <location>
        <begin position="91"/>
        <end position="261"/>
    </location>
</feature>
<keyword evidence="6" id="KW-1185">Reference proteome</keyword>
<feature type="compositionally biased region" description="Low complexity" evidence="3">
    <location>
        <begin position="317"/>
        <end position="337"/>
    </location>
</feature>